<feature type="signal peptide" evidence="1">
    <location>
        <begin position="1"/>
        <end position="34"/>
    </location>
</feature>
<name>A0A917WCI2_9ACTN</name>
<accession>A0A917WCI2</accession>
<dbReference type="EMBL" id="BMNA01000002">
    <property type="protein sequence ID" value="GGL94364.1"/>
    <property type="molecule type" value="Genomic_DNA"/>
</dbReference>
<evidence type="ECO:0000313" key="2">
    <source>
        <dbReference type="EMBL" id="GGL94364.1"/>
    </source>
</evidence>
<sequence length="326" mass="33984">MDTKIGTIGRMTARIAAVGAIAAGALALCGTADAATPAPGQALNTTHGFHVYNYTHEKLTLSSATGFDGAGPTIGTVLWPGESEDLEVAVRVGDQQLGTADYTNEDGQTFEARFGTEFAYDDTINDSVPQGYTASRDWTSDNEGLFFDDGGGTLDLDGTDNSVGPLVQHLCSDGVATCTFDHDVTARFYAPGRVIASGNNQDTNKGDKPYPLLTVGTNDTADSSDTIGVEVNAGGSIAGIIDVGIKGSFAHTWGQSHTFQSSFAVPIPPGMHREILAADAMVKDTGDLTMTLNNITWHVMDATFISPDSTTASDYTASAPTPITAN</sequence>
<comment type="caution">
    <text evidence="2">The sequence shown here is derived from an EMBL/GenBank/DDBJ whole genome shotgun (WGS) entry which is preliminary data.</text>
</comment>
<evidence type="ECO:0000256" key="1">
    <source>
        <dbReference type="SAM" id="SignalP"/>
    </source>
</evidence>
<feature type="chain" id="PRO_5036696062" evidence="1">
    <location>
        <begin position="35"/>
        <end position="326"/>
    </location>
</feature>
<dbReference type="AlphaFoldDB" id="A0A917WCI2"/>
<evidence type="ECO:0000313" key="3">
    <source>
        <dbReference type="Proteomes" id="UP000655208"/>
    </source>
</evidence>
<proteinExistence type="predicted"/>
<dbReference type="Proteomes" id="UP000655208">
    <property type="component" value="Unassembled WGS sequence"/>
</dbReference>
<reference evidence="2" key="1">
    <citation type="journal article" date="2014" name="Int. J. Syst. Evol. Microbiol.">
        <title>Complete genome sequence of Corynebacterium casei LMG S-19264T (=DSM 44701T), isolated from a smear-ripened cheese.</title>
        <authorList>
            <consortium name="US DOE Joint Genome Institute (JGI-PGF)"/>
            <person name="Walter F."/>
            <person name="Albersmeier A."/>
            <person name="Kalinowski J."/>
            <person name="Ruckert C."/>
        </authorList>
    </citation>
    <scope>NUCLEOTIDE SEQUENCE</scope>
    <source>
        <strain evidence="2">CGMCC 4.7308</strain>
    </source>
</reference>
<protein>
    <submittedName>
        <fullName evidence="2">Uncharacterized protein</fullName>
    </submittedName>
</protein>
<keyword evidence="3" id="KW-1185">Reference proteome</keyword>
<gene>
    <name evidence="2" type="ORF">GCM10011594_12710</name>
</gene>
<organism evidence="2 3">
    <name type="scientific">Nakamurella endophytica</name>
    <dbReference type="NCBI Taxonomy" id="1748367"/>
    <lineage>
        <taxon>Bacteria</taxon>
        <taxon>Bacillati</taxon>
        <taxon>Actinomycetota</taxon>
        <taxon>Actinomycetes</taxon>
        <taxon>Nakamurellales</taxon>
        <taxon>Nakamurellaceae</taxon>
        <taxon>Nakamurella</taxon>
    </lineage>
</organism>
<keyword evidence="1" id="KW-0732">Signal</keyword>
<reference evidence="2" key="2">
    <citation type="submission" date="2020-09" db="EMBL/GenBank/DDBJ databases">
        <authorList>
            <person name="Sun Q."/>
            <person name="Zhou Y."/>
        </authorList>
    </citation>
    <scope>NUCLEOTIDE SEQUENCE</scope>
    <source>
        <strain evidence="2">CGMCC 4.7308</strain>
    </source>
</reference>